<name>W7BAN1_9LIST</name>
<proteinExistence type="predicted"/>
<gene>
    <name evidence="1" type="ORF">MAQA_04411</name>
</gene>
<sequence>MDQFDEKSAIYEQMTLLIEERRKITQSYFDLKERLEKLDSQPKEIKSSLIIQDNTKKLSSEIEYQKYMAERGQMKNGSISYSDISLKIASILKEAGRPLSGKEIFTLLNEKQPSNLSYENLTHNILRRMNDDSKVNVERAYRGYWQYRLHS</sequence>
<comment type="caution">
    <text evidence="1">The sequence shown here is derived from an EMBL/GenBank/DDBJ whole genome shotgun (WGS) entry which is preliminary data.</text>
</comment>
<evidence type="ECO:0000313" key="1">
    <source>
        <dbReference type="EMBL" id="EUJ19991.1"/>
    </source>
</evidence>
<dbReference type="Proteomes" id="UP000019246">
    <property type="component" value="Unassembled WGS sequence"/>
</dbReference>
<dbReference type="AlphaFoldDB" id="W7BAN1"/>
<dbReference type="STRING" id="1265818.MAQA_04411"/>
<dbReference type="OrthoDB" id="2195277at2"/>
<reference evidence="1 2" key="1">
    <citation type="journal article" date="2014" name="Int. J. Syst. Evol. Microbiol.">
        <title>Listeria floridensis sp. nov., Listeria aquatica sp. nov., Listeria cornellensis sp. nov., Listeria riparia sp. nov. and Listeria grandensis sp. nov., from agricultural and natural environments.</title>
        <authorList>
            <person name="den Bakker H.C."/>
            <person name="Warchocki S."/>
            <person name="Wright E.M."/>
            <person name="Allred A.F."/>
            <person name="Ahlstrom C."/>
            <person name="Manuel C.S."/>
            <person name="Stasiewicz M.J."/>
            <person name="Burrell A."/>
            <person name="Roof S."/>
            <person name="Strawn L."/>
            <person name="Fortes E.D."/>
            <person name="Nightingale K.K."/>
            <person name="Kephart D."/>
            <person name="Wiedmann M."/>
        </authorList>
    </citation>
    <scope>NUCLEOTIDE SEQUENCE [LARGE SCALE GENOMIC DNA]</scope>
    <source>
        <strain evidence="1 2">FSL S10-1188</strain>
    </source>
</reference>
<dbReference type="PATRIC" id="fig|1265818.5.peg.877"/>
<protein>
    <submittedName>
        <fullName evidence="1">Uncharacterized protein</fullName>
    </submittedName>
</protein>
<dbReference type="EMBL" id="AOCG01000005">
    <property type="protein sequence ID" value="EUJ19991.1"/>
    <property type="molecule type" value="Genomic_DNA"/>
</dbReference>
<dbReference type="RefSeq" id="WP_036071552.1">
    <property type="nucleotide sequence ID" value="NZ_AOCG01000005.1"/>
</dbReference>
<organism evidence="1 2">
    <name type="scientific">Listeria aquatica FSL S10-1188</name>
    <dbReference type="NCBI Taxonomy" id="1265818"/>
    <lineage>
        <taxon>Bacteria</taxon>
        <taxon>Bacillati</taxon>
        <taxon>Bacillota</taxon>
        <taxon>Bacilli</taxon>
        <taxon>Bacillales</taxon>
        <taxon>Listeriaceae</taxon>
        <taxon>Listeria</taxon>
    </lineage>
</organism>
<accession>W7BAN1</accession>
<evidence type="ECO:0000313" key="2">
    <source>
        <dbReference type="Proteomes" id="UP000019246"/>
    </source>
</evidence>
<keyword evidence="2" id="KW-1185">Reference proteome</keyword>